<accession>A0A8J3WXJ4</accession>
<keyword evidence="6 8" id="KW-0472">Membrane</keyword>
<evidence type="ECO:0000259" key="9">
    <source>
        <dbReference type="Pfam" id="PF03176"/>
    </source>
</evidence>
<comment type="caution">
    <text evidence="10">The sequence shown here is derived from an EMBL/GenBank/DDBJ whole genome shotgun (WGS) entry which is preliminary data.</text>
</comment>
<evidence type="ECO:0000313" key="11">
    <source>
        <dbReference type="Proteomes" id="UP000634476"/>
    </source>
</evidence>
<feature type="transmembrane region" description="Helical" evidence="8">
    <location>
        <begin position="28"/>
        <end position="55"/>
    </location>
</feature>
<keyword evidence="4 8" id="KW-0812">Transmembrane</keyword>
<organism evidence="10 11">
    <name type="scientific">Planobispora takensis</name>
    <dbReference type="NCBI Taxonomy" id="1367882"/>
    <lineage>
        <taxon>Bacteria</taxon>
        <taxon>Bacillati</taxon>
        <taxon>Actinomycetota</taxon>
        <taxon>Actinomycetes</taxon>
        <taxon>Streptosporangiales</taxon>
        <taxon>Streptosporangiaceae</taxon>
        <taxon>Planobispora</taxon>
    </lineage>
</organism>
<dbReference type="InterPro" id="IPR004869">
    <property type="entry name" value="MMPL_dom"/>
</dbReference>
<evidence type="ECO:0000256" key="3">
    <source>
        <dbReference type="ARBA" id="ARBA00022475"/>
    </source>
</evidence>
<dbReference type="GO" id="GO:0005886">
    <property type="term" value="C:plasma membrane"/>
    <property type="evidence" value="ECO:0007669"/>
    <property type="project" value="UniProtKB-SubCell"/>
</dbReference>
<dbReference type="AlphaFoldDB" id="A0A8J3WXJ4"/>
<keyword evidence="11" id="KW-1185">Reference proteome</keyword>
<reference evidence="10" key="1">
    <citation type="submission" date="2021-01" db="EMBL/GenBank/DDBJ databases">
        <title>Whole genome shotgun sequence of Planobispora takensis NBRC 109077.</title>
        <authorList>
            <person name="Komaki H."/>
            <person name="Tamura T."/>
        </authorList>
    </citation>
    <scope>NUCLEOTIDE SEQUENCE</scope>
    <source>
        <strain evidence="10">NBRC 109077</strain>
    </source>
</reference>
<dbReference type="EMBL" id="BOOK01000066">
    <property type="protein sequence ID" value="GII05305.1"/>
    <property type="molecule type" value="Genomic_DNA"/>
</dbReference>
<evidence type="ECO:0000256" key="1">
    <source>
        <dbReference type="ARBA" id="ARBA00004651"/>
    </source>
</evidence>
<dbReference type="Proteomes" id="UP000634476">
    <property type="component" value="Unassembled WGS sequence"/>
</dbReference>
<dbReference type="Pfam" id="PF03176">
    <property type="entry name" value="MMPL"/>
    <property type="match status" value="1"/>
</dbReference>
<comment type="similarity">
    <text evidence="2">Belongs to the resistance-nodulation-cell division (RND) (TC 2.A.6) family. MmpL subfamily.</text>
</comment>
<sequence length="105" mass="11130">MLVVAAAGIMTAVFVGFALSPSSLVGSIALGLAIGVVVDAFIVRMILMPAALALLGQAARWMPRRLDRVLPRLDAEGGDLRREADAAPDGRSAQDAQMREMTRVR</sequence>
<evidence type="ECO:0000256" key="8">
    <source>
        <dbReference type="SAM" id="Phobius"/>
    </source>
</evidence>
<evidence type="ECO:0000256" key="4">
    <source>
        <dbReference type="ARBA" id="ARBA00022692"/>
    </source>
</evidence>
<feature type="domain" description="Membrane transport protein MMPL" evidence="9">
    <location>
        <begin position="3"/>
        <end position="64"/>
    </location>
</feature>
<dbReference type="PANTHER" id="PTHR33406">
    <property type="entry name" value="MEMBRANE PROTEIN MJ1562-RELATED"/>
    <property type="match status" value="1"/>
</dbReference>
<proteinExistence type="inferred from homology"/>
<evidence type="ECO:0000256" key="5">
    <source>
        <dbReference type="ARBA" id="ARBA00022989"/>
    </source>
</evidence>
<keyword evidence="5 8" id="KW-1133">Transmembrane helix</keyword>
<dbReference type="PANTHER" id="PTHR33406:SF11">
    <property type="entry name" value="MEMBRANE PROTEIN SCO6666-RELATED"/>
    <property type="match status" value="1"/>
</dbReference>
<evidence type="ECO:0000256" key="2">
    <source>
        <dbReference type="ARBA" id="ARBA00010157"/>
    </source>
</evidence>
<dbReference type="InterPro" id="IPR050545">
    <property type="entry name" value="Mycobact_MmpL"/>
</dbReference>
<gene>
    <name evidence="10" type="ORF">Pta02_73130</name>
</gene>
<evidence type="ECO:0000256" key="6">
    <source>
        <dbReference type="ARBA" id="ARBA00023136"/>
    </source>
</evidence>
<protein>
    <recommendedName>
        <fullName evidence="9">Membrane transport protein MMPL domain-containing protein</fullName>
    </recommendedName>
</protein>
<evidence type="ECO:0000256" key="7">
    <source>
        <dbReference type="SAM" id="MobiDB-lite"/>
    </source>
</evidence>
<name>A0A8J3WXJ4_9ACTN</name>
<evidence type="ECO:0000313" key="10">
    <source>
        <dbReference type="EMBL" id="GII05305.1"/>
    </source>
</evidence>
<comment type="subcellular location">
    <subcellularLocation>
        <location evidence="1">Cell membrane</location>
        <topology evidence="1">Multi-pass membrane protein</topology>
    </subcellularLocation>
</comment>
<feature type="region of interest" description="Disordered" evidence="7">
    <location>
        <begin position="80"/>
        <end position="105"/>
    </location>
</feature>
<keyword evidence="3" id="KW-1003">Cell membrane</keyword>